<evidence type="ECO:0008006" key="4">
    <source>
        <dbReference type="Google" id="ProtNLM"/>
    </source>
</evidence>
<feature type="region of interest" description="Disordered" evidence="1">
    <location>
        <begin position="1"/>
        <end position="26"/>
    </location>
</feature>
<dbReference type="Proteomes" id="UP000005238">
    <property type="component" value="Unassembled WGS sequence"/>
</dbReference>
<dbReference type="EMBL" id="DS567321">
    <property type="status" value="NOT_ANNOTATED_CDS"/>
    <property type="molecule type" value="Genomic_DNA"/>
</dbReference>
<reference evidence="3" key="1">
    <citation type="journal article" date="2006" name="Science">
        <title>Phytophthora genome sequences uncover evolutionary origins and mechanisms of pathogenesis.</title>
        <authorList>
            <person name="Tyler B.M."/>
            <person name="Tripathy S."/>
            <person name="Zhang X."/>
            <person name="Dehal P."/>
            <person name="Jiang R.H."/>
            <person name="Aerts A."/>
            <person name="Arredondo F.D."/>
            <person name="Baxter L."/>
            <person name="Bensasson D."/>
            <person name="Beynon J.L."/>
            <person name="Chapman J."/>
            <person name="Damasceno C.M."/>
            <person name="Dorrance A.E."/>
            <person name="Dou D."/>
            <person name="Dickerman A.W."/>
            <person name="Dubchak I.L."/>
            <person name="Garbelotto M."/>
            <person name="Gijzen M."/>
            <person name="Gordon S.G."/>
            <person name="Govers F."/>
            <person name="Grunwald N.J."/>
            <person name="Huang W."/>
            <person name="Ivors K.L."/>
            <person name="Jones R.W."/>
            <person name="Kamoun S."/>
            <person name="Krampis K."/>
            <person name="Lamour K.H."/>
            <person name="Lee M.K."/>
            <person name="McDonald W.H."/>
            <person name="Medina M."/>
            <person name="Meijer H.J."/>
            <person name="Nordberg E.K."/>
            <person name="Maclean D.J."/>
            <person name="Ospina-Giraldo M.D."/>
            <person name="Morris P.F."/>
            <person name="Phuntumart V."/>
            <person name="Putnam N.H."/>
            <person name="Rash S."/>
            <person name="Rose J.K."/>
            <person name="Sakihama Y."/>
            <person name="Salamov A.A."/>
            <person name="Savidor A."/>
            <person name="Scheuring C.F."/>
            <person name="Smith B.M."/>
            <person name="Sobral B.W."/>
            <person name="Terry A."/>
            <person name="Torto-Alalibo T.A."/>
            <person name="Win J."/>
            <person name="Xu Z."/>
            <person name="Zhang H."/>
            <person name="Grigoriev I.V."/>
            <person name="Rokhsar D.S."/>
            <person name="Boore J.L."/>
        </authorList>
    </citation>
    <scope>NUCLEOTIDE SEQUENCE [LARGE SCALE GENOMIC DNA]</scope>
    <source>
        <strain evidence="3">Pr102</strain>
    </source>
</reference>
<evidence type="ECO:0000256" key="1">
    <source>
        <dbReference type="SAM" id="MobiDB-lite"/>
    </source>
</evidence>
<dbReference type="VEuPathDB" id="FungiDB:KRP23_13635"/>
<proteinExistence type="predicted"/>
<feature type="region of interest" description="Disordered" evidence="1">
    <location>
        <begin position="59"/>
        <end position="80"/>
    </location>
</feature>
<evidence type="ECO:0000313" key="3">
    <source>
        <dbReference type="Proteomes" id="UP000005238"/>
    </source>
</evidence>
<dbReference type="HOGENOM" id="CLU_845882_0_0_1"/>
<feature type="compositionally biased region" description="Acidic residues" evidence="1">
    <location>
        <begin position="1"/>
        <end position="11"/>
    </location>
</feature>
<name>H3H882_PHYRM</name>
<sequence>MVDAASDEELTIDVPTPLPDSTGNTRGRYQRAVLRLRAREHAGTSGPGHLRYPIREDVEMPTASPGGEGSQAGDGQDEESGVQYVMSNAPALPAAPKYSGSTLQEKREFMRAYQTYVHALSAFHTATTKPYIMPVSACIEERTCNLICMYELNKDPSGVSEAEWVAYFLEALNRREVPNQWTSRVRQLLVPSSVKYPLCTGRKPLSSTEQEDYTAIDEAMKSLKLKTTFPDAKSRMGQLRADMHKILDQYNTVEKTGARGEDDGTTVAHISGLPVPASLLDSGADDSLCSTTPLYPVGGGTLEVSRKVRFEEVTLETPAGPLMLRGLVC</sequence>
<dbReference type="EnsemblProtists" id="Phyra86992">
    <property type="protein sequence ID" value="Phyra86992"/>
    <property type="gene ID" value="Phyra86992"/>
</dbReference>
<organism evidence="2 3">
    <name type="scientific">Phytophthora ramorum</name>
    <name type="common">Sudden oak death agent</name>
    <dbReference type="NCBI Taxonomy" id="164328"/>
    <lineage>
        <taxon>Eukaryota</taxon>
        <taxon>Sar</taxon>
        <taxon>Stramenopiles</taxon>
        <taxon>Oomycota</taxon>
        <taxon>Peronosporomycetes</taxon>
        <taxon>Peronosporales</taxon>
        <taxon>Peronosporaceae</taxon>
        <taxon>Phytophthora</taxon>
    </lineage>
</organism>
<dbReference type="eggNOG" id="ENOG502SIHC">
    <property type="taxonomic scope" value="Eukaryota"/>
</dbReference>
<protein>
    <recommendedName>
        <fullName evidence="4">Peptidase A2 domain-containing protein</fullName>
    </recommendedName>
</protein>
<dbReference type="InParanoid" id="H3H882"/>
<evidence type="ECO:0000313" key="2">
    <source>
        <dbReference type="EnsemblProtists" id="Phyra86992"/>
    </source>
</evidence>
<keyword evidence="3" id="KW-1185">Reference proteome</keyword>
<dbReference type="AlphaFoldDB" id="H3H882"/>
<accession>H3H882</accession>
<reference evidence="2" key="2">
    <citation type="submission" date="2015-06" db="UniProtKB">
        <authorList>
            <consortium name="EnsemblProtists"/>
        </authorList>
    </citation>
    <scope>IDENTIFICATION</scope>
    <source>
        <strain evidence="2">Pr102</strain>
    </source>
</reference>